<dbReference type="SMART" id="SM00409">
    <property type="entry name" value="IG"/>
    <property type="match status" value="2"/>
</dbReference>
<keyword evidence="1" id="KW-0732">Signal</keyword>
<dbReference type="GO" id="GO:0008046">
    <property type="term" value="F:axon guidance receptor activity"/>
    <property type="evidence" value="ECO:0007669"/>
    <property type="project" value="TreeGrafter"/>
</dbReference>
<dbReference type="PANTHER" id="PTHR45080">
    <property type="entry name" value="CONTACTIN 5"/>
    <property type="match status" value="1"/>
</dbReference>
<dbReference type="CDD" id="cd00096">
    <property type="entry name" value="Ig"/>
    <property type="match status" value="2"/>
</dbReference>
<dbReference type="SMART" id="SM00408">
    <property type="entry name" value="IGc2"/>
    <property type="match status" value="2"/>
</dbReference>
<dbReference type="InterPro" id="IPR003598">
    <property type="entry name" value="Ig_sub2"/>
</dbReference>
<dbReference type="PROSITE" id="PS50835">
    <property type="entry name" value="IG_LIKE"/>
    <property type="match status" value="2"/>
</dbReference>
<dbReference type="OMA" id="MYECRIR"/>
<dbReference type="FunFam" id="2.60.40.10:FF:000022">
    <property type="entry name" value="Cardiac titin"/>
    <property type="match status" value="1"/>
</dbReference>
<dbReference type="PANTHER" id="PTHR45080:SF8">
    <property type="entry name" value="IG-LIKE DOMAIN-CONTAINING PROTEIN"/>
    <property type="match status" value="1"/>
</dbReference>
<dbReference type="GO" id="GO:0007156">
    <property type="term" value="P:homophilic cell adhesion via plasma membrane adhesion molecules"/>
    <property type="evidence" value="ECO:0007669"/>
    <property type="project" value="TreeGrafter"/>
</dbReference>
<dbReference type="GO" id="GO:0030424">
    <property type="term" value="C:axon"/>
    <property type="evidence" value="ECO:0007669"/>
    <property type="project" value="TreeGrafter"/>
</dbReference>
<dbReference type="FunFam" id="2.60.40.10:FF:000107">
    <property type="entry name" value="Myosin, light chain kinase a"/>
    <property type="match status" value="1"/>
</dbReference>
<sequence>ETGVFMSEELSGFPKPTVQWFHNGHTITSSSVYTFIHEHDEYSLVINTVHRECEGEYSCTVSNRFGQSTCTSYLHVQVKEPEKQERAAERTFAVTGKPPTFTMKLEPSKLLKTGQPLELSCKVQGTPVITVTWFKNGSEMVSDRRHNMTFDGSLATLEVESCSVEDSADYVCVASSEAGREQCSSSVTVKGWFTLHRSKTPFPTPRLNLVQDAGLHLGLVCETSLLSGHSAVWDLFLPS</sequence>
<dbReference type="GO" id="GO:0003007">
    <property type="term" value="P:heart morphogenesis"/>
    <property type="evidence" value="ECO:0007669"/>
    <property type="project" value="UniProtKB-ARBA"/>
</dbReference>
<reference evidence="5" key="1">
    <citation type="submission" date="2025-08" db="UniProtKB">
        <authorList>
            <consortium name="Ensembl"/>
        </authorList>
    </citation>
    <scope>IDENTIFICATION</scope>
</reference>
<dbReference type="InterPro" id="IPR013783">
    <property type="entry name" value="Ig-like_fold"/>
</dbReference>
<dbReference type="STRING" id="8153.ENSHBUP00000034428"/>
<evidence type="ECO:0000256" key="3">
    <source>
        <dbReference type="ARBA" id="ARBA00023319"/>
    </source>
</evidence>
<dbReference type="GO" id="GO:0043025">
    <property type="term" value="C:neuronal cell body"/>
    <property type="evidence" value="ECO:0007669"/>
    <property type="project" value="TreeGrafter"/>
</dbReference>
<reference evidence="5" key="2">
    <citation type="submission" date="2025-09" db="UniProtKB">
        <authorList>
            <consortium name="Ensembl"/>
        </authorList>
    </citation>
    <scope>IDENTIFICATION</scope>
</reference>
<dbReference type="GO" id="GO:0050808">
    <property type="term" value="P:synapse organization"/>
    <property type="evidence" value="ECO:0007669"/>
    <property type="project" value="TreeGrafter"/>
</dbReference>
<dbReference type="GO" id="GO:0005886">
    <property type="term" value="C:plasma membrane"/>
    <property type="evidence" value="ECO:0007669"/>
    <property type="project" value="TreeGrafter"/>
</dbReference>
<dbReference type="InterPro" id="IPR036179">
    <property type="entry name" value="Ig-like_dom_sf"/>
</dbReference>
<keyword evidence="3" id="KW-0393">Immunoglobulin domain</keyword>
<name>A0A3Q3CZR9_HAPBU</name>
<evidence type="ECO:0000313" key="5">
    <source>
        <dbReference type="Ensembl" id="ENSHBUP00000034428.1"/>
    </source>
</evidence>
<evidence type="ECO:0000256" key="1">
    <source>
        <dbReference type="ARBA" id="ARBA00022729"/>
    </source>
</evidence>
<dbReference type="AlphaFoldDB" id="A0A3Q3CZR9"/>
<dbReference type="Gene3D" id="2.60.40.10">
    <property type="entry name" value="Immunoglobulins"/>
    <property type="match status" value="2"/>
</dbReference>
<keyword evidence="6" id="KW-1185">Reference proteome</keyword>
<feature type="domain" description="Ig-like" evidence="4">
    <location>
        <begin position="99"/>
        <end position="188"/>
    </location>
</feature>
<organism evidence="5 6">
    <name type="scientific">Haplochromis burtoni</name>
    <name type="common">Burton's mouthbrooder</name>
    <name type="synonym">Chromis burtoni</name>
    <dbReference type="NCBI Taxonomy" id="8153"/>
    <lineage>
        <taxon>Eukaryota</taxon>
        <taxon>Metazoa</taxon>
        <taxon>Chordata</taxon>
        <taxon>Craniata</taxon>
        <taxon>Vertebrata</taxon>
        <taxon>Euteleostomi</taxon>
        <taxon>Actinopterygii</taxon>
        <taxon>Neopterygii</taxon>
        <taxon>Teleostei</taxon>
        <taxon>Neoteleostei</taxon>
        <taxon>Acanthomorphata</taxon>
        <taxon>Ovalentaria</taxon>
        <taxon>Cichlomorphae</taxon>
        <taxon>Cichliformes</taxon>
        <taxon>Cichlidae</taxon>
        <taxon>African cichlids</taxon>
        <taxon>Pseudocrenilabrinae</taxon>
        <taxon>Haplochromini</taxon>
        <taxon>Haplochromis</taxon>
    </lineage>
</organism>
<proteinExistence type="predicted"/>
<dbReference type="GeneTree" id="ENSGT00940000163812"/>
<dbReference type="GO" id="GO:0055013">
    <property type="term" value="P:cardiac muscle cell development"/>
    <property type="evidence" value="ECO:0007669"/>
    <property type="project" value="UniProtKB-ARBA"/>
</dbReference>
<dbReference type="InterPro" id="IPR003599">
    <property type="entry name" value="Ig_sub"/>
</dbReference>
<dbReference type="InterPro" id="IPR007110">
    <property type="entry name" value="Ig-like_dom"/>
</dbReference>
<evidence type="ECO:0000256" key="2">
    <source>
        <dbReference type="ARBA" id="ARBA00023157"/>
    </source>
</evidence>
<dbReference type="InterPro" id="IPR050958">
    <property type="entry name" value="Cell_Adh-Cytoskel_Orgn"/>
</dbReference>
<feature type="domain" description="Ig-like" evidence="4">
    <location>
        <begin position="1"/>
        <end position="77"/>
    </location>
</feature>
<dbReference type="Ensembl" id="ENSHBUT00000029194.1">
    <property type="protein sequence ID" value="ENSHBUP00000034428.1"/>
    <property type="gene ID" value="ENSHBUG00000021974.1"/>
</dbReference>
<keyword evidence="2" id="KW-1015">Disulfide bond</keyword>
<dbReference type="SUPFAM" id="SSF48726">
    <property type="entry name" value="Immunoglobulin"/>
    <property type="match status" value="2"/>
</dbReference>
<evidence type="ECO:0000313" key="6">
    <source>
        <dbReference type="Proteomes" id="UP000264840"/>
    </source>
</evidence>
<dbReference type="Pfam" id="PF07679">
    <property type="entry name" value="I-set"/>
    <property type="match status" value="2"/>
</dbReference>
<protein>
    <recommendedName>
        <fullName evidence="4">Ig-like domain-containing protein</fullName>
    </recommendedName>
</protein>
<dbReference type="Proteomes" id="UP000264840">
    <property type="component" value="Unplaced"/>
</dbReference>
<evidence type="ECO:0000259" key="4">
    <source>
        <dbReference type="PROSITE" id="PS50835"/>
    </source>
</evidence>
<dbReference type="InterPro" id="IPR013098">
    <property type="entry name" value="Ig_I-set"/>
</dbReference>
<accession>A0A3Q3CZR9</accession>